<protein>
    <submittedName>
        <fullName evidence="15">Jg17119 protein</fullName>
    </submittedName>
</protein>
<dbReference type="OrthoDB" id="298344at2759"/>
<comment type="subcellular location">
    <subcellularLocation>
        <location evidence="2">Chromosome</location>
    </subcellularLocation>
    <subcellularLocation>
        <location evidence="1">Nucleus</location>
    </subcellularLocation>
</comment>
<keyword evidence="7" id="KW-0156">Chromatin regulator</keyword>
<keyword evidence="8" id="KW-0805">Transcription regulation</keyword>
<dbReference type="InterPro" id="IPR002893">
    <property type="entry name" value="Znf_MYND"/>
</dbReference>
<dbReference type="GO" id="GO:0008270">
    <property type="term" value="F:zinc ion binding"/>
    <property type="evidence" value="ECO:0007669"/>
    <property type="project" value="UniProtKB-KW"/>
</dbReference>
<dbReference type="GO" id="GO:0005634">
    <property type="term" value="C:nucleus"/>
    <property type="evidence" value="ECO:0007669"/>
    <property type="project" value="UniProtKB-SubCell"/>
</dbReference>
<keyword evidence="4" id="KW-0479">Metal-binding</keyword>
<keyword evidence="3" id="KW-0158">Chromosome</keyword>
<reference evidence="15" key="1">
    <citation type="submission" date="2022-03" db="EMBL/GenBank/DDBJ databases">
        <authorList>
            <person name="Lindestad O."/>
        </authorList>
    </citation>
    <scope>NUCLEOTIDE SEQUENCE</scope>
</reference>
<feature type="compositionally biased region" description="Polar residues" evidence="13">
    <location>
        <begin position="74"/>
        <end position="85"/>
    </location>
</feature>
<comment type="caution">
    <text evidence="15">The sequence shown here is derived from an EMBL/GenBank/DDBJ whole genome shotgun (WGS) entry which is preliminary data.</text>
</comment>
<keyword evidence="16" id="KW-1185">Reference proteome</keyword>
<feature type="domain" description="MYND-type" evidence="14">
    <location>
        <begin position="37"/>
        <end position="71"/>
    </location>
</feature>
<evidence type="ECO:0000313" key="15">
    <source>
        <dbReference type="EMBL" id="CAH2241935.1"/>
    </source>
</evidence>
<dbReference type="PANTHER" id="PTHR46453">
    <property type="entry name" value="PROTEIN KINASE C-BINDING PROTEIN 1"/>
    <property type="match status" value="1"/>
</dbReference>
<evidence type="ECO:0000313" key="16">
    <source>
        <dbReference type="Proteomes" id="UP000838756"/>
    </source>
</evidence>
<feature type="compositionally biased region" description="Polar residues" evidence="13">
    <location>
        <begin position="95"/>
        <end position="105"/>
    </location>
</feature>
<dbReference type="FunFam" id="6.10.140.2220:FF:000002">
    <property type="entry name" value="Protein kinase C-binding protein 1 isoform C"/>
    <property type="match status" value="1"/>
</dbReference>
<dbReference type="Gene3D" id="6.10.140.2220">
    <property type="match status" value="1"/>
</dbReference>
<keyword evidence="9" id="KW-0103">Bromodomain</keyword>
<dbReference type="PROSITE" id="PS01360">
    <property type="entry name" value="ZF_MYND_1"/>
    <property type="match status" value="1"/>
</dbReference>
<dbReference type="GO" id="GO:0005694">
    <property type="term" value="C:chromosome"/>
    <property type="evidence" value="ECO:0007669"/>
    <property type="project" value="UniProtKB-SubCell"/>
</dbReference>
<evidence type="ECO:0000256" key="4">
    <source>
        <dbReference type="ARBA" id="ARBA00022723"/>
    </source>
</evidence>
<accession>A0A8S4RWW5</accession>
<evidence type="ECO:0000256" key="3">
    <source>
        <dbReference type="ARBA" id="ARBA00022454"/>
    </source>
</evidence>
<dbReference type="InterPro" id="IPR057053">
    <property type="entry name" value="MYND_ZMYND11_ZMYD8"/>
</dbReference>
<evidence type="ECO:0000256" key="1">
    <source>
        <dbReference type="ARBA" id="ARBA00004123"/>
    </source>
</evidence>
<dbReference type="InterPro" id="IPR056987">
    <property type="entry name" value="ZMYND8_CC"/>
</dbReference>
<organism evidence="15 16">
    <name type="scientific">Pararge aegeria aegeria</name>
    <dbReference type="NCBI Taxonomy" id="348720"/>
    <lineage>
        <taxon>Eukaryota</taxon>
        <taxon>Metazoa</taxon>
        <taxon>Ecdysozoa</taxon>
        <taxon>Arthropoda</taxon>
        <taxon>Hexapoda</taxon>
        <taxon>Insecta</taxon>
        <taxon>Pterygota</taxon>
        <taxon>Neoptera</taxon>
        <taxon>Endopterygota</taxon>
        <taxon>Lepidoptera</taxon>
        <taxon>Glossata</taxon>
        <taxon>Ditrysia</taxon>
        <taxon>Papilionoidea</taxon>
        <taxon>Nymphalidae</taxon>
        <taxon>Satyrinae</taxon>
        <taxon>Satyrini</taxon>
        <taxon>Parargina</taxon>
        <taxon>Pararge</taxon>
    </lineage>
</organism>
<dbReference type="AlphaFoldDB" id="A0A8S4RWW5"/>
<dbReference type="Pfam" id="PF23460">
    <property type="entry name" value="ZMYND8_CC"/>
    <property type="match status" value="1"/>
</dbReference>
<dbReference type="GO" id="GO:0140006">
    <property type="term" value="F:histone H3 reader activity"/>
    <property type="evidence" value="ECO:0007669"/>
    <property type="project" value="UniProtKB-ARBA"/>
</dbReference>
<dbReference type="SUPFAM" id="SSF144232">
    <property type="entry name" value="HIT/MYND zinc finger-like"/>
    <property type="match status" value="1"/>
</dbReference>
<evidence type="ECO:0000256" key="5">
    <source>
        <dbReference type="ARBA" id="ARBA00022771"/>
    </source>
</evidence>
<dbReference type="GO" id="GO:0005737">
    <property type="term" value="C:cytoplasm"/>
    <property type="evidence" value="ECO:0007669"/>
    <property type="project" value="TreeGrafter"/>
</dbReference>
<evidence type="ECO:0000256" key="9">
    <source>
        <dbReference type="ARBA" id="ARBA00023117"/>
    </source>
</evidence>
<evidence type="ECO:0000256" key="13">
    <source>
        <dbReference type="SAM" id="MobiDB-lite"/>
    </source>
</evidence>
<evidence type="ECO:0000256" key="11">
    <source>
        <dbReference type="ARBA" id="ARBA00023242"/>
    </source>
</evidence>
<gene>
    <name evidence="15" type="primary">jg17119</name>
    <name evidence="15" type="ORF">PAEG_LOCUS18317</name>
</gene>
<evidence type="ECO:0000256" key="2">
    <source>
        <dbReference type="ARBA" id="ARBA00004286"/>
    </source>
</evidence>
<keyword evidence="5 12" id="KW-0863">Zinc-finger</keyword>
<keyword evidence="6" id="KW-0862">Zinc</keyword>
<evidence type="ECO:0000256" key="12">
    <source>
        <dbReference type="PROSITE-ProRule" id="PRU00134"/>
    </source>
</evidence>
<evidence type="ECO:0000256" key="8">
    <source>
        <dbReference type="ARBA" id="ARBA00023015"/>
    </source>
</evidence>
<feature type="region of interest" description="Disordered" evidence="13">
    <location>
        <begin position="74"/>
        <end position="109"/>
    </location>
</feature>
<evidence type="ECO:0000256" key="7">
    <source>
        <dbReference type="ARBA" id="ARBA00022853"/>
    </source>
</evidence>
<keyword evidence="11" id="KW-0539">Nucleus</keyword>
<dbReference type="GO" id="GO:0003714">
    <property type="term" value="F:transcription corepressor activity"/>
    <property type="evidence" value="ECO:0007669"/>
    <property type="project" value="TreeGrafter"/>
</dbReference>
<dbReference type="Pfam" id="PF24324">
    <property type="entry name" value="MYND_ZMYND11_ZMYD8"/>
    <property type="match status" value="1"/>
</dbReference>
<evidence type="ECO:0000259" key="14">
    <source>
        <dbReference type="PROSITE" id="PS50865"/>
    </source>
</evidence>
<dbReference type="PANTHER" id="PTHR46453:SF5">
    <property type="entry name" value="PROTEIN KINASE C-BINDING PROTEIN 1 ISOFORM X1"/>
    <property type="match status" value="1"/>
</dbReference>
<evidence type="ECO:0000256" key="10">
    <source>
        <dbReference type="ARBA" id="ARBA00023163"/>
    </source>
</evidence>
<dbReference type="Proteomes" id="UP000838756">
    <property type="component" value="Unassembled WGS sequence"/>
</dbReference>
<dbReference type="PROSITE" id="PS50865">
    <property type="entry name" value="ZF_MYND_2"/>
    <property type="match status" value="1"/>
</dbReference>
<evidence type="ECO:0000256" key="6">
    <source>
        <dbReference type="ARBA" id="ARBA00022833"/>
    </source>
</evidence>
<name>A0A8S4RWW5_9NEOP</name>
<dbReference type="EMBL" id="CAKXAJ010025599">
    <property type="protein sequence ID" value="CAH2241935.1"/>
    <property type="molecule type" value="Genomic_DNA"/>
</dbReference>
<proteinExistence type="predicted"/>
<keyword evidence="10" id="KW-0804">Transcription</keyword>
<sequence>MRVAFEKEKARTVSEMRRVAQVELEAAVKSAKTKQWCANCNQEAQFYCCWNTSYCDYSCQRSHWTHHFATCTQQKNADNNPNENGSLLDRRLQPASDNLPKSSSAPAVAVGSKITPTRVYAQAQDGHPQKTSIIVSMVEDPSGNPMVKCVGTYKSPGTQQVSPLLINKQILNDENAAKKVMTTGGYLIVGAGNNAPLTTTRRNLPVQFAYNT</sequence>